<proteinExistence type="predicted"/>
<dbReference type="Proteomes" id="UP000018201">
    <property type="component" value="Unassembled WGS sequence"/>
</dbReference>
<organism evidence="1 2">
    <name type="scientific">Eimeria praecox</name>
    <dbReference type="NCBI Taxonomy" id="51316"/>
    <lineage>
        <taxon>Eukaryota</taxon>
        <taxon>Sar</taxon>
        <taxon>Alveolata</taxon>
        <taxon>Apicomplexa</taxon>
        <taxon>Conoidasida</taxon>
        <taxon>Coccidia</taxon>
        <taxon>Eucoccidiorida</taxon>
        <taxon>Eimeriorina</taxon>
        <taxon>Eimeriidae</taxon>
        <taxon>Eimeria</taxon>
    </lineage>
</organism>
<protein>
    <submittedName>
        <fullName evidence="1">Uncharacterized protein</fullName>
    </submittedName>
</protein>
<dbReference type="OrthoDB" id="348353at2759"/>
<evidence type="ECO:0000313" key="1">
    <source>
        <dbReference type="EMBL" id="CDI86895.1"/>
    </source>
</evidence>
<accession>U6H365</accession>
<reference evidence="1" key="1">
    <citation type="submission" date="2013-10" db="EMBL/GenBank/DDBJ databases">
        <title>Genomic analysis of the causative agents of coccidiosis in chickens.</title>
        <authorList>
            <person name="Reid A.J."/>
            <person name="Blake D."/>
            <person name="Billington K."/>
            <person name="Browne H."/>
            <person name="Dunn M."/>
            <person name="Hung S."/>
            <person name="Kawahara F."/>
            <person name="Miranda-Saavedra D."/>
            <person name="Mourier T."/>
            <person name="Nagra H."/>
            <person name="Otto T.D."/>
            <person name="Rawlings N."/>
            <person name="Sanchez A."/>
            <person name="Sanders M."/>
            <person name="Subramaniam C."/>
            <person name="Tay Y."/>
            <person name="Dear P."/>
            <person name="Doerig C."/>
            <person name="Gruber A."/>
            <person name="Parkinson J."/>
            <person name="Shirley M."/>
            <person name="Wan K.L."/>
            <person name="Berriman M."/>
            <person name="Tomley F."/>
            <person name="Pain A."/>
        </authorList>
    </citation>
    <scope>NUCLEOTIDE SEQUENCE [LARGE SCALE GENOMIC DNA]</scope>
    <source>
        <strain evidence="1">Houghton</strain>
    </source>
</reference>
<reference evidence="1" key="2">
    <citation type="submission" date="2013-10" db="EMBL/GenBank/DDBJ databases">
        <authorList>
            <person name="Aslett M."/>
        </authorList>
    </citation>
    <scope>NUCLEOTIDE SEQUENCE [LARGE SCALE GENOMIC DNA]</scope>
    <source>
        <strain evidence="1">Houghton</strain>
    </source>
</reference>
<name>U6H365_9EIME</name>
<sequence length="300" mass="33934">MASFDRPALLHVIDALEGVPSEAECQRLLDVLTATAAETKSLSVRDVSLLREAGSKLRAMISERSRLATALRKKMEERKRLADYELGVSKEGSAPDQGRFRQSMYSLMSSELKRKITALDAGIAKRERKLKFYRSKLRTALRQKEQKALSLRLLAQKRLANVTITAKEANALSIAMLIMNRPRKGNYVPSNAEAMEIMKIGSEIAEALHHSRLVLSGILQETSSDDETAACPRCIYLKEHLERCAALQKEADMYILQVRSVLNIFPQDKFKEVMKNLEEGTLQLRRQSELARRVLEARSY</sequence>
<dbReference type="VEuPathDB" id="ToxoDB:EPH_0074670"/>
<dbReference type="EMBL" id="HG696250">
    <property type="protein sequence ID" value="CDI86895.1"/>
    <property type="molecule type" value="Genomic_DNA"/>
</dbReference>
<dbReference type="AlphaFoldDB" id="U6H365"/>
<evidence type="ECO:0000313" key="2">
    <source>
        <dbReference type="Proteomes" id="UP000018201"/>
    </source>
</evidence>
<keyword evidence="2" id="KW-1185">Reference proteome</keyword>
<gene>
    <name evidence="1" type="ORF">EPH_0074670</name>
</gene>